<feature type="domain" description="S1 motif" evidence="1">
    <location>
        <begin position="654"/>
        <end position="725"/>
    </location>
</feature>
<dbReference type="Gene3D" id="1.10.150.310">
    <property type="entry name" value="Tex RuvX-like domain-like"/>
    <property type="match status" value="1"/>
</dbReference>
<keyword evidence="3" id="KW-1185">Reference proteome</keyword>
<dbReference type="Pfam" id="PF17674">
    <property type="entry name" value="HHH_9"/>
    <property type="match status" value="1"/>
</dbReference>
<dbReference type="Gene3D" id="2.40.50.140">
    <property type="entry name" value="Nucleic acid-binding proteins"/>
    <property type="match status" value="1"/>
</dbReference>
<dbReference type="GO" id="GO:0006139">
    <property type="term" value="P:nucleobase-containing compound metabolic process"/>
    <property type="evidence" value="ECO:0007669"/>
    <property type="project" value="InterPro"/>
</dbReference>
<dbReference type="RefSeq" id="WP_109645737.1">
    <property type="nucleotide sequence ID" value="NZ_QGGB01000003.1"/>
</dbReference>
<dbReference type="InterPro" id="IPR012340">
    <property type="entry name" value="NA-bd_OB-fold"/>
</dbReference>
<dbReference type="PANTHER" id="PTHR10724:SF10">
    <property type="entry name" value="S1 RNA-BINDING DOMAIN-CONTAINING PROTEIN 1"/>
    <property type="match status" value="1"/>
</dbReference>
<dbReference type="FunFam" id="2.40.50.140:FF:000051">
    <property type="entry name" value="RNA-binding transcriptional accessory protein"/>
    <property type="match status" value="1"/>
</dbReference>
<dbReference type="AlphaFoldDB" id="A0A316TV36"/>
<dbReference type="Pfam" id="PF00575">
    <property type="entry name" value="S1"/>
    <property type="match status" value="1"/>
</dbReference>
<dbReference type="SMART" id="SM00316">
    <property type="entry name" value="S1"/>
    <property type="match status" value="1"/>
</dbReference>
<dbReference type="Gene3D" id="1.10.10.650">
    <property type="entry name" value="RuvA domain 2-like"/>
    <property type="match status" value="1"/>
</dbReference>
<dbReference type="SUPFAM" id="SSF47781">
    <property type="entry name" value="RuvA domain 2-like"/>
    <property type="match status" value="2"/>
</dbReference>
<evidence type="ECO:0000313" key="3">
    <source>
        <dbReference type="Proteomes" id="UP000245533"/>
    </source>
</evidence>
<dbReference type="Gene3D" id="3.30.420.140">
    <property type="entry name" value="YqgF/RNase H-like domain"/>
    <property type="match status" value="1"/>
</dbReference>
<dbReference type="CDD" id="cd05685">
    <property type="entry name" value="S1_Tex"/>
    <property type="match status" value="1"/>
</dbReference>
<dbReference type="FunFam" id="1.10.10.650:FF:000001">
    <property type="entry name" value="S1 RNA-binding domain 1"/>
    <property type="match status" value="1"/>
</dbReference>
<dbReference type="Proteomes" id="UP000245533">
    <property type="component" value="Unassembled WGS sequence"/>
</dbReference>
<proteinExistence type="predicted"/>
<dbReference type="InterPro" id="IPR032639">
    <property type="entry name" value="Tex_YqgF"/>
</dbReference>
<dbReference type="InterPro" id="IPR012337">
    <property type="entry name" value="RNaseH-like_sf"/>
</dbReference>
<dbReference type="Pfam" id="PF09371">
    <property type="entry name" value="Tex_N"/>
    <property type="match status" value="1"/>
</dbReference>
<gene>
    <name evidence="2" type="ORF">DDZ15_05080</name>
</gene>
<dbReference type="InterPro" id="IPR044146">
    <property type="entry name" value="S1_Tex"/>
</dbReference>
<dbReference type="InterPro" id="IPR050437">
    <property type="entry name" value="Ribos_protein_bS1-like"/>
</dbReference>
<reference evidence="2 3" key="1">
    <citation type="submission" date="2018-05" db="EMBL/GenBank/DDBJ databases">
        <title>Rhodohalobacter halophilus gen. nov., sp. nov., a moderately halophilic member of the family Balneolaceae.</title>
        <authorList>
            <person name="Liu Z.-W."/>
        </authorList>
    </citation>
    <scope>NUCLEOTIDE SEQUENCE [LARGE SCALE GENOMIC DNA]</scope>
    <source>
        <strain evidence="2 3">8A47</strain>
    </source>
</reference>
<dbReference type="EMBL" id="QGGB01000003">
    <property type="protein sequence ID" value="PWN07631.1"/>
    <property type="molecule type" value="Genomic_DNA"/>
</dbReference>
<dbReference type="SUPFAM" id="SSF53098">
    <property type="entry name" value="Ribonuclease H-like"/>
    <property type="match status" value="1"/>
</dbReference>
<dbReference type="OrthoDB" id="9804714at2"/>
<dbReference type="InterPro" id="IPR018974">
    <property type="entry name" value="Tex-like_N"/>
</dbReference>
<dbReference type="GO" id="GO:0003735">
    <property type="term" value="F:structural constituent of ribosome"/>
    <property type="evidence" value="ECO:0007669"/>
    <property type="project" value="TreeGrafter"/>
</dbReference>
<accession>A0A316TV36</accession>
<dbReference type="SMART" id="SM00732">
    <property type="entry name" value="YqgFc"/>
    <property type="match status" value="1"/>
</dbReference>
<dbReference type="InterPro" id="IPR006641">
    <property type="entry name" value="YqgF/RNaseH-like_dom"/>
</dbReference>
<dbReference type="GO" id="GO:0005737">
    <property type="term" value="C:cytoplasm"/>
    <property type="evidence" value="ECO:0007669"/>
    <property type="project" value="UniProtKB-ARBA"/>
</dbReference>
<dbReference type="PROSITE" id="PS50126">
    <property type="entry name" value="S1"/>
    <property type="match status" value="1"/>
</dbReference>
<comment type="caution">
    <text evidence="2">The sequence shown here is derived from an EMBL/GenBank/DDBJ whole genome shotgun (WGS) entry which is preliminary data.</text>
</comment>
<dbReference type="SUPFAM" id="SSF50249">
    <property type="entry name" value="Nucleic acid-binding proteins"/>
    <property type="match status" value="1"/>
</dbReference>
<dbReference type="InterPro" id="IPR003029">
    <property type="entry name" value="S1_domain"/>
</dbReference>
<dbReference type="FunFam" id="1.10.150.310:FF:000001">
    <property type="entry name" value="RNA-binding transcriptional accessory protein"/>
    <property type="match status" value="1"/>
</dbReference>
<dbReference type="GO" id="GO:0003729">
    <property type="term" value="F:mRNA binding"/>
    <property type="evidence" value="ECO:0007669"/>
    <property type="project" value="TreeGrafter"/>
</dbReference>
<dbReference type="Pfam" id="PF16921">
    <property type="entry name" value="Tex_YqgF"/>
    <property type="match status" value="1"/>
</dbReference>
<dbReference type="InterPro" id="IPR010994">
    <property type="entry name" value="RuvA_2-like"/>
</dbReference>
<sequence>MTDTQIFSHIASALSLAPKQVSTVAGLIDEGATIPFLARYRKEATGGLDEEQLREVRDRIEFHRTLEERKKTILKAIKEQDKLTTELKEEIIQCSDLKTLEDLYLPYKKKRKTRGDMAKEKGLEPLAKLIWEQNITHGNPLEYAKEYISEEHELPDAETALTASLDIVAEWINESVELRDRLRTIIRKHALLKSKKNPVVEKRTNFEIYYDFVTPVRHIKPHQVLALNRGERENVLFVNLELNTGRTLDSLDDLVITDDMSIFTPYLQDAVEDAYKRLLIPSLERELRNELTAAADEHAIATFATNVRNLLLQPPLKNHIVMGIDPAFRTGCKVAIIDETGAYLEGTTIFPTPPQNKISESAKVVNRLIDKHGVTLIAIGNGTGSRETEQFIADVIRDRKDSRPDEELSYLIISEAGASVYSASAVAREEFPDLNASQRGNISIARRVQDPLAELVKIDPKSIGVGLYQHDVNQSNLSKKLDDVVESCVNEVGVNLNTASSSLLTHISGLSRSVARNIIEHRETAGRFKNREEIKEISGVGDFRFQQAAGFMRIPDGDHPLDNTAIHPESYGATENLCNLFGIDIDNLSDQKEKIETTLSSIDISDVANRLGIGMPTLELIIENLQKPGRDPRESLPKPLMRQDVMKMEDLSSGMKLEGTVRNVVDFGAFVDIGVKQDGLLHISQMSKGRERISDPHDVVSVGDIINVEITNIDAERGRIGLSLV</sequence>
<organism evidence="2 3">
    <name type="scientific">Rhodohalobacter mucosus</name>
    <dbReference type="NCBI Taxonomy" id="2079485"/>
    <lineage>
        <taxon>Bacteria</taxon>
        <taxon>Pseudomonadati</taxon>
        <taxon>Balneolota</taxon>
        <taxon>Balneolia</taxon>
        <taxon>Balneolales</taxon>
        <taxon>Balneolaceae</taxon>
        <taxon>Rhodohalobacter</taxon>
    </lineage>
</organism>
<dbReference type="FunFam" id="3.30.420.140:FF:000001">
    <property type="entry name" value="RNA-binding transcriptional accessory protein"/>
    <property type="match status" value="1"/>
</dbReference>
<dbReference type="InterPro" id="IPR037027">
    <property type="entry name" value="YqgF/RNaseH-like_dom_sf"/>
</dbReference>
<dbReference type="GO" id="GO:0006412">
    <property type="term" value="P:translation"/>
    <property type="evidence" value="ECO:0007669"/>
    <property type="project" value="TreeGrafter"/>
</dbReference>
<dbReference type="InterPro" id="IPR023319">
    <property type="entry name" value="Tex-like_HTH_dom_sf"/>
</dbReference>
<dbReference type="SUPFAM" id="SSF158832">
    <property type="entry name" value="Tex N-terminal region-like"/>
    <property type="match status" value="1"/>
</dbReference>
<name>A0A316TV36_9BACT</name>
<dbReference type="InterPro" id="IPR041692">
    <property type="entry name" value="HHH_9"/>
</dbReference>
<dbReference type="Pfam" id="PF12836">
    <property type="entry name" value="HHH_3"/>
    <property type="match status" value="1"/>
</dbReference>
<dbReference type="InterPro" id="IPR023323">
    <property type="entry name" value="Tex-like_dom_sf"/>
</dbReference>
<evidence type="ECO:0000313" key="2">
    <source>
        <dbReference type="EMBL" id="PWN07631.1"/>
    </source>
</evidence>
<evidence type="ECO:0000259" key="1">
    <source>
        <dbReference type="PROSITE" id="PS50126"/>
    </source>
</evidence>
<dbReference type="Pfam" id="PF22706">
    <property type="entry name" value="Tex_central_region"/>
    <property type="match status" value="1"/>
</dbReference>
<dbReference type="Gene3D" id="1.10.3500.10">
    <property type="entry name" value="Tex N-terminal region-like"/>
    <property type="match status" value="1"/>
</dbReference>
<dbReference type="InterPro" id="IPR055179">
    <property type="entry name" value="Tex-like_central_region"/>
</dbReference>
<protein>
    <submittedName>
        <fullName evidence="2">RNA-binding transcriptional accessory protein</fullName>
    </submittedName>
</protein>
<dbReference type="PANTHER" id="PTHR10724">
    <property type="entry name" value="30S RIBOSOMAL PROTEIN S1"/>
    <property type="match status" value="1"/>
</dbReference>